<dbReference type="Ensembl" id="ENSSSCT00065051417.1">
    <property type="protein sequence ID" value="ENSSSCP00065022319.1"/>
    <property type="gene ID" value="ENSSSCG00065037654.1"/>
</dbReference>
<sequence length="128" mass="14914">MPRSEICGSCGSAIFSFLRNLHTSLHSNCTSLHSHQHCRRVPFSPHPFQNLLFVDFLMVAMLAGVRLCLIVVLIYISPIISDVEHLFIDFLTIFLSSLEKCLFRSSDRFLNGWFFDINLYEMFVYFRD</sequence>
<reference evidence="2" key="1">
    <citation type="submission" date="2025-05" db="UniProtKB">
        <authorList>
            <consortium name="Ensembl"/>
        </authorList>
    </citation>
    <scope>IDENTIFICATION</scope>
</reference>
<keyword evidence="1" id="KW-0812">Transmembrane</keyword>
<keyword evidence="1" id="KW-0472">Membrane</keyword>
<feature type="transmembrane region" description="Helical" evidence="1">
    <location>
        <begin position="51"/>
        <end position="76"/>
    </location>
</feature>
<dbReference type="Proteomes" id="UP000694728">
    <property type="component" value="Unplaced"/>
</dbReference>
<proteinExistence type="predicted"/>
<dbReference type="Proteomes" id="UP000694725">
    <property type="component" value="Unplaced"/>
</dbReference>
<evidence type="ECO:0000313" key="3">
    <source>
        <dbReference type="Proteomes" id="UP000694728"/>
    </source>
</evidence>
<name>A0A8D0IRU4_PIG</name>
<evidence type="ECO:0000313" key="2">
    <source>
        <dbReference type="Ensembl" id="ENSSSCP00045036275.1"/>
    </source>
</evidence>
<protein>
    <submittedName>
        <fullName evidence="2">Uncharacterized protein</fullName>
    </submittedName>
</protein>
<organism evidence="2 3">
    <name type="scientific">Sus scrofa</name>
    <name type="common">Pig</name>
    <dbReference type="NCBI Taxonomy" id="9823"/>
    <lineage>
        <taxon>Eukaryota</taxon>
        <taxon>Metazoa</taxon>
        <taxon>Chordata</taxon>
        <taxon>Craniata</taxon>
        <taxon>Vertebrata</taxon>
        <taxon>Euteleostomi</taxon>
        <taxon>Mammalia</taxon>
        <taxon>Eutheria</taxon>
        <taxon>Laurasiatheria</taxon>
        <taxon>Artiodactyla</taxon>
        <taxon>Suina</taxon>
        <taxon>Suidae</taxon>
        <taxon>Sus</taxon>
    </lineage>
</organism>
<accession>A0A8D0IRU4</accession>
<evidence type="ECO:0000256" key="1">
    <source>
        <dbReference type="SAM" id="Phobius"/>
    </source>
</evidence>
<dbReference type="Ensembl" id="ENSSSCT00055014197.1">
    <property type="protein sequence ID" value="ENSSSCP00055011166.1"/>
    <property type="gene ID" value="ENSSSCG00055007314.1"/>
</dbReference>
<dbReference type="Ensembl" id="ENSSSCT00045052136.1">
    <property type="protein sequence ID" value="ENSSSCP00045036275.1"/>
    <property type="gene ID" value="ENSSSCG00045030614.1"/>
</dbReference>
<keyword evidence="1" id="KW-1133">Transmembrane helix</keyword>
<dbReference type="Proteomes" id="UP000694724">
    <property type="component" value="Unplaced"/>
</dbReference>
<dbReference type="AlphaFoldDB" id="A0A8D0IRU4"/>